<protein>
    <submittedName>
        <fullName evidence="1">Uncharacterized protein</fullName>
    </submittedName>
</protein>
<organism evidence="1 2">
    <name type="scientific">Shewanella piezotolerans (strain WP3 / JCM 13877)</name>
    <dbReference type="NCBI Taxonomy" id="225849"/>
    <lineage>
        <taxon>Bacteria</taxon>
        <taxon>Pseudomonadati</taxon>
        <taxon>Pseudomonadota</taxon>
        <taxon>Gammaproteobacteria</taxon>
        <taxon>Alteromonadales</taxon>
        <taxon>Shewanellaceae</taxon>
        <taxon>Shewanella</taxon>
    </lineage>
</organism>
<dbReference type="AlphaFoldDB" id="B8CNW6"/>
<evidence type="ECO:0000313" key="1">
    <source>
        <dbReference type="EMBL" id="ACJ29085.1"/>
    </source>
</evidence>
<accession>B8CNW6</accession>
<dbReference type="HOGENOM" id="CLU_3398425_0_0_6"/>
<reference evidence="1 2" key="1">
    <citation type="journal article" date="2008" name="PLoS ONE">
        <title>Environmental adaptation: genomic analysis of the piezotolerant and psychrotolerant deep-sea iron reducing bacterium Shewanella piezotolerans WP3.</title>
        <authorList>
            <person name="Wang F."/>
            <person name="Wang J."/>
            <person name="Jian H."/>
            <person name="Zhang B."/>
            <person name="Li S."/>
            <person name="Wang F."/>
            <person name="Zeng X."/>
            <person name="Gao L."/>
            <person name="Bartlett D.H."/>
            <person name="Yu J."/>
            <person name="Hu S."/>
            <person name="Xiao X."/>
        </authorList>
    </citation>
    <scope>NUCLEOTIDE SEQUENCE [LARGE SCALE GENOMIC DNA]</scope>
    <source>
        <strain evidence="2">WP3 / JCM 13877</strain>
    </source>
</reference>
<gene>
    <name evidence="1" type="ordered locus">swp_2340</name>
</gene>
<proteinExistence type="predicted"/>
<dbReference type="Proteomes" id="UP000000753">
    <property type="component" value="Chromosome"/>
</dbReference>
<evidence type="ECO:0000313" key="2">
    <source>
        <dbReference type="Proteomes" id="UP000000753"/>
    </source>
</evidence>
<dbReference type="EMBL" id="CP000472">
    <property type="protein sequence ID" value="ACJ29085.1"/>
    <property type="molecule type" value="Genomic_DNA"/>
</dbReference>
<name>B8CNW6_SHEPW</name>
<keyword evidence="2" id="KW-1185">Reference proteome</keyword>
<dbReference type="KEGG" id="swp:swp_2340"/>
<sequence length="31" mass="3601">MALSLISKSENKKRSSERFLLVRLTQFDGVF</sequence>